<gene>
    <name evidence="2" type="ORF">GCM10010319_04830</name>
</gene>
<dbReference type="InterPro" id="IPR014710">
    <property type="entry name" value="RmlC-like_jellyroll"/>
</dbReference>
<reference evidence="2 3" key="1">
    <citation type="journal article" date="2019" name="Int. J. Syst. Evol. Microbiol.">
        <title>The Global Catalogue of Microorganisms (GCM) 10K type strain sequencing project: providing services to taxonomists for standard genome sequencing and annotation.</title>
        <authorList>
            <consortium name="The Broad Institute Genomics Platform"/>
            <consortium name="The Broad Institute Genome Sequencing Center for Infectious Disease"/>
            <person name="Wu L."/>
            <person name="Ma J."/>
        </authorList>
    </citation>
    <scope>NUCLEOTIDE SEQUENCE [LARGE SCALE GENOMIC DNA]</scope>
    <source>
        <strain evidence="2 3">JCM 4565</strain>
    </source>
</reference>
<dbReference type="InterPro" id="IPR013096">
    <property type="entry name" value="Cupin_2"/>
</dbReference>
<name>A0ABN0WBK6_9ACTN</name>
<dbReference type="EMBL" id="BAAABW010000002">
    <property type="protein sequence ID" value="GAA0331914.1"/>
    <property type="molecule type" value="Genomic_DNA"/>
</dbReference>
<evidence type="ECO:0000313" key="2">
    <source>
        <dbReference type="EMBL" id="GAA0331914.1"/>
    </source>
</evidence>
<dbReference type="Pfam" id="PF07883">
    <property type="entry name" value="Cupin_2"/>
    <property type="match status" value="1"/>
</dbReference>
<organism evidence="2 3">
    <name type="scientific">Streptomyces blastmyceticus</name>
    <dbReference type="NCBI Taxonomy" id="68180"/>
    <lineage>
        <taxon>Bacteria</taxon>
        <taxon>Bacillati</taxon>
        <taxon>Actinomycetota</taxon>
        <taxon>Actinomycetes</taxon>
        <taxon>Kitasatosporales</taxon>
        <taxon>Streptomycetaceae</taxon>
        <taxon>Streptomyces</taxon>
    </lineage>
</organism>
<protein>
    <recommendedName>
        <fullName evidence="1">Cupin type-2 domain-containing protein</fullName>
    </recommendedName>
</protein>
<sequence>MPTARPRDSFAREPGTFAQRPANAPLHATSVHLMEAIKVRDLAAVLPGAWRSRVLGDVDGVAVKALRMDGLPLEEEAHDCAEVLFVVDGRLELDIRGTHLTVGAGELCVVPAHTPHAVRPGSEGVLLIVEGSR</sequence>
<dbReference type="InterPro" id="IPR011051">
    <property type="entry name" value="RmlC_Cupin_sf"/>
</dbReference>
<evidence type="ECO:0000313" key="3">
    <source>
        <dbReference type="Proteomes" id="UP001500063"/>
    </source>
</evidence>
<accession>A0ABN0WBK6</accession>
<keyword evidence="3" id="KW-1185">Reference proteome</keyword>
<evidence type="ECO:0000259" key="1">
    <source>
        <dbReference type="Pfam" id="PF07883"/>
    </source>
</evidence>
<dbReference type="Proteomes" id="UP001500063">
    <property type="component" value="Unassembled WGS sequence"/>
</dbReference>
<feature type="domain" description="Cupin type-2" evidence="1">
    <location>
        <begin position="75"/>
        <end position="122"/>
    </location>
</feature>
<dbReference type="SUPFAM" id="SSF51182">
    <property type="entry name" value="RmlC-like cupins"/>
    <property type="match status" value="1"/>
</dbReference>
<proteinExistence type="predicted"/>
<comment type="caution">
    <text evidence="2">The sequence shown here is derived from an EMBL/GenBank/DDBJ whole genome shotgun (WGS) entry which is preliminary data.</text>
</comment>
<dbReference type="Gene3D" id="2.60.120.10">
    <property type="entry name" value="Jelly Rolls"/>
    <property type="match status" value="1"/>
</dbReference>